<comment type="caution">
    <text evidence="2">The sequence shown here is derived from an EMBL/GenBank/DDBJ whole genome shotgun (WGS) entry which is preliminary data.</text>
</comment>
<keyword evidence="3" id="KW-1185">Reference proteome</keyword>
<name>A0A8X6GL67_TRICU</name>
<dbReference type="PANTHER" id="PTHR47163">
    <property type="entry name" value="DDE_TNP_IS1595 DOMAIN-CONTAINING PROTEIN"/>
    <property type="match status" value="1"/>
</dbReference>
<dbReference type="AlphaFoldDB" id="A0A8X6GL67"/>
<dbReference type="InterPro" id="IPR024445">
    <property type="entry name" value="Tnp_ISXO2-like"/>
</dbReference>
<evidence type="ECO:0000313" key="2">
    <source>
        <dbReference type="EMBL" id="GFQ84808.1"/>
    </source>
</evidence>
<evidence type="ECO:0000313" key="3">
    <source>
        <dbReference type="Proteomes" id="UP000887116"/>
    </source>
</evidence>
<dbReference type="InterPro" id="IPR053164">
    <property type="entry name" value="IS1016-like_transposase"/>
</dbReference>
<organism evidence="2 3">
    <name type="scientific">Trichonephila clavata</name>
    <name type="common">Joro spider</name>
    <name type="synonym">Nephila clavata</name>
    <dbReference type="NCBI Taxonomy" id="2740835"/>
    <lineage>
        <taxon>Eukaryota</taxon>
        <taxon>Metazoa</taxon>
        <taxon>Ecdysozoa</taxon>
        <taxon>Arthropoda</taxon>
        <taxon>Chelicerata</taxon>
        <taxon>Arachnida</taxon>
        <taxon>Araneae</taxon>
        <taxon>Araneomorphae</taxon>
        <taxon>Entelegynae</taxon>
        <taxon>Araneoidea</taxon>
        <taxon>Nephilidae</taxon>
        <taxon>Trichonephila</taxon>
    </lineage>
</organism>
<dbReference type="EMBL" id="BMAO01002980">
    <property type="protein sequence ID" value="GFQ84808.1"/>
    <property type="molecule type" value="Genomic_DNA"/>
</dbReference>
<accession>A0A8X6GL67</accession>
<protein>
    <submittedName>
        <fullName evidence="2">Putative transposase-like protein</fullName>
    </submittedName>
</protein>
<feature type="domain" description="ISXO2-like transposase" evidence="1">
    <location>
        <begin position="45"/>
        <end position="185"/>
    </location>
</feature>
<dbReference type="SMART" id="SM01126">
    <property type="entry name" value="DDE_Tnp_IS1595"/>
    <property type="match status" value="1"/>
</dbReference>
<gene>
    <name evidence="2" type="primary">X975_13754</name>
    <name evidence="2" type="ORF">TNCT_510141</name>
</gene>
<reference evidence="2" key="1">
    <citation type="submission" date="2020-07" db="EMBL/GenBank/DDBJ databases">
        <title>Multicomponent nature underlies the extraordinary mechanical properties of spider dragline silk.</title>
        <authorList>
            <person name="Kono N."/>
            <person name="Nakamura H."/>
            <person name="Mori M."/>
            <person name="Yoshida Y."/>
            <person name="Ohtoshi R."/>
            <person name="Malay A.D."/>
            <person name="Moran D.A.P."/>
            <person name="Tomita M."/>
            <person name="Numata K."/>
            <person name="Arakawa K."/>
        </authorList>
    </citation>
    <scope>NUCLEOTIDE SEQUENCE</scope>
</reference>
<dbReference type="OrthoDB" id="10052789at2759"/>
<evidence type="ECO:0000259" key="1">
    <source>
        <dbReference type="SMART" id="SM01126"/>
    </source>
</evidence>
<dbReference type="Pfam" id="PF12762">
    <property type="entry name" value="DDE_Tnp_IS1595"/>
    <property type="match status" value="1"/>
</dbReference>
<proteinExistence type="predicted"/>
<dbReference type="NCBIfam" id="NF033547">
    <property type="entry name" value="transpos_IS1595"/>
    <property type="match status" value="1"/>
</dbReference>
<dbReference type="PANTHER" id="PTHR47163:SF2">
    <property type="entry name" value="SI:DKEY-17M8.2"/>
    <property type="match status" value="1"/>
</dbReference>
<dbReference type="Proteomes" id="UP000887116">
    <property type="component" value="Unassembled WGS sequence"/>
</dbReference>
<sequence length="219" mass="25384">MYEFIRRSSFAQIHKELGIFSQAVADWRNYASDVLIDYIVVNTEKLGGEGKTAEVDESKIGKRKYNRGHFVEGQWVFGGVERETGCCFLVAVHDRTAETLLGLIESWIEPGTTVISDCWKSYERLSERGYNHLTVNHSLEFVDSETGAHTNTIEVTWRHFKASLPEYNRRGRFEGYIAWFMFRKICFPLKQDPFIKFLDLVRNINWADWQIVLGGGVEE</sequence>